<evidence type="ECO:0000256" key="2">
    <source>
        <dbReference type="ARBA" id="ARBA00022801"/>
    </source>
</evidence>
<reference evidence="3" key="1">
    <citation type="journal article" date="2013" name="Environ. Microbiol.">
        <title>Seasonally variable intestinal metagenomes of the red palm weevil (Rhynchophorus ferrugineus).</title>
        <authorList>
            <person name="Jia S."/>
            <person name="Zhang X."/>
            <person name="Zhang G."/>
            <person name="Yin A."/>
            <person name="Zhang S."/>
            <person name="Li F."/>
            <person name="Wang L."/>
            <person name="Zhao D."/>
            <person name="Yun Q."/>
            <person name="Tala"/>
            <person name="Wang J."/>
            <person name="Sun G."/>
            <person name="Baabdullah M."/>
            <person name="Yu X."/>
            <person name="Hu S."/>
            <person name="Al-Mssallem I.S."/>
            <person name="Yu J."/>
        </authorList>
    </citation>
    <scope>NUCLEOTIDE SEQUENCE</scope>
</reference>
<dbReference type="PANTHER" id="PTHR43037:SF5">
    <property type="entry name" value="FERULOYL ESTERASE"/>
    <property type="match status" value="1"/>
</dbReference>
<dbReference type="EMBL" id="KF122872">
    <property type="protein sequence ID" value="AIA90170.1"/>
    <property type="molecule type" value="Genomic_DNA"/>
</dbReference>
<feature type="non-terminal residue" evidence="3">
    <location>
        <position position="96"/>
    </location>
</feature>
<accession>A0A060CAV9</accession>
<protein>
    <submittedName>
        <fullName evidence="3">CAZy families CE1|CBM4 protein</fullName>
    </submittedName>
</protein>
<organism evidence="3">
    <name type="scientific">uncultured Fibrobacter sp</name>
    <dbReference type="NCBI Taxonomy" id="261512"/>
    <lineage>
        <taxon>Bacteria</taxon>
        <taxon>Pseudomonadati</taxon>
        <taxon>Fibrobacterota</taxon>
        <taxon>Fibrobacteria</taxon>
        <taxon>Fibrobacterales</taxon>
        <taxon>Fibrobacteraceae</taxon>
        <taxon>Fibrobacter</taxon>
        <taxon>environmental samples</taxon>
    </lineage>
</organism>
<name>A0A060CAV9_9BACT</name>
<dbReference type="InterPro" id="IPR050955">
    <property type="entry name" value="Plant_Biomass_Hydrol_Est"/>
</dbReference>
<evidence type="ECO:0000256" key="1">
    <source>
        <dbReference type="ARBA" id="ARBA00022729"/>
    </source>
</evidence>
<proteinExistence type="predicted"/>
<dbReference type="GO" id="GO:0016787">
    <property type="term" value="F:hydrolase activity"/>
    <property type="evidence" value="ECO:0007669"/>
    <property type="project" value="UniProtKB-KW"/>
</dbReference>
<keyword evidence="1" id="KW-0732">Signal</keyword>
<dbReference type="SUPFAM" id="SSF53474">
    <property type="entry name" value="alpha/beta-Hydrolases"/>
    <property type="match status" value="1"/>
</dbReference>
<feature type="non-terminal residue" evidence="3">
    <location>
        <position position="1"/>
    </location>
</feature>
<dbReference type="AlphaFoldDB" id="A0A060CAV9"/>
<dbReference type="Gene3D" id="3.40.50.1820">
    <property type="entry name" value="alpha/beta hydrolase"/>
    <property type="match status" value="1"/>
</dbReference>
<keyword evidence="2" id="KW-0378">Hydrolase</keyword>
<sequence>DAIQFANVADTAQFVVAYPNGSGTLPWDVSGDSELAFVSAIIDKMYEQYGIDKKRVYISGFSWGANYCYRVANRMGDKIAAMVPIMGYPYGGNPNE</sequence>
<dbReference type="InterPro" id="IPR029058">
    <property type="entry name" value="AB_hydrolase_fold"/>
</dbReference>
<dbReference type="PANTHER" id="PTHR43037">
    <property type="entry name" value="UNNAMED PRODUCT-RELATED"/>
    <property type="match status" value="1"/>
</dbReference>
<evidence type="ECO:0000313" key="3">
    <source>
        <dbReference type="EMBL" id="AIA90170.1"/>
    </source>
</evidence>